<name>A0A8C0NWB6_CANLF</name>
<proteinExistence type="inferred from homology"/>
<dbReference type="AlphaFoldDB" id="A0A8C0NWB6"/>
<dbReference type="Ensembl" id="ENSCAFT00030036943.1">
    <property type="protein sequence ID" value="ENSCAFP00030032227.1"/>
    <property type="gene ID" value="ENSCAFG00030020031.1"/>
</dbReference>
<protein>
    <submittedName>
        <fullName evidence="4">Calcium binding protein 39</fullName>
    </submittedName>
</protein>
<dbReference type="Proteomes" id="UP000694429">
    <property type="component" value="Chromosome 25"/>
</dbReference>
<comment type="function">
    <text evidence="3">Component of a complex that binds and activates STK11/LKB1. In the complex, required to stabilize the interaction between CAB39/MO25 (CAB39/MO25alpha or CAB39L/MO25beta) and STK11/LKB1.</text>
</comment>
<reference evidence="4" key="2">
    <citation type="submission" date="2025-08" db="UniProtKB">
        <authorList>
            <consortium name="Ensembl"/>
        </authorList>
    </citation>
    <scope>IDENTIFICATION</scope>
</reference>
<accession>A0A8C0NWB6</accession>
<evidence type="ECO:0000313" key="4">
    <source>
        <dbReference type="Ensembl" id="ENSCAFP00030032227.1"/>
    </source>
</evidence>
<comment type="similarity">
    <text evidence="1">Belongs to the Mo25 family.</text>
</comment>
<evidence type="ECO:0000313" key="5">
    <source>
        <dbReference type="Proteomes" id="UP000694429"/>
    </source>
</evidence>
<comment type="subunit">
    <text evidence="2">Component of a trimeric complex composed of STK11/LKB1, STRAD (STRADA or STRADB) and CAB39/MO25 (CAB39/MO25alpha or CAB39L/MO25beta): the complex tethers STK11/LKB1 in the cytoplasm and stimulates its catalytic activity.</text>
</comment>
<organism evidence="4 5">
    <name type="scientific">Canis lupus familiaris</name>
    <name type="common">Dog</name>
    <name type="synonym">Canis familiaris</name>
    <dbReference type="NCBI Taxonomy" id="9615"/>
    <lineage>
        <taxon>Eukaryota</taxon>
        <taxon>Metazoa</taxon>
        <taxon>Chordata</taxon>
        <taxon>Craniata</taxon>
        <taxon>Vertebrata</taxon>
        <taxon>Euteleostomi</taxon>
        <taxon>Mammalia</taxon>
        <taxon>Eutheria</taxon>
        <taxon>Laurasiatheria</taxon>
        <taxon>Carnivora</taxon>
        <taxon>Caniformia</taxon>
        <taxon>Canidae</taxon>
        <taxon>Canis</taxon>
    </lineage>
</organism>
<dbReference type="PANTHER" id="PTHR10182">
    <property type="entry name" value="CALCIUM-BINDING PROTEIN 39-RELATED"/>
    <property type="match status" value="1"/>
</dbReference>
<dbReference type="InterPro" id="IPR013878">
    <property type="entry name" value="Mo25"/>
</dbReference>
<dbReference type="Gene3D" id="1.25.10.10">
    <property type="entry name" value="Leucine-rich Repeat Variant"/>
    <property type="match status" value="1"/>
</dbReference>
<evidence type="ECO:0000256" key="2">
    <source>
        <dbReference type="ARBA" id="ARBA00011749"/>
    </source>
</evidence>
<dbReference type="SUPFAM" id="SSF48371">
    <property type="entry name" value="ARM repeat"/>
    <property type="match status" value="1"/>
</dbReference>
<dbReference type="PANTHER" id="PTHR10182:SF11">
    <property type="entry name" value="CALCIUM-BINDING PROTEIN 39"/>
    <property type="match status" value="1"/>
</dbReference>
<dbReference type="InterPro" id="IPR016024">
    <property type="entry name" value="ARM-type_fold"/>
</dbReference>
<reference evidence="4" key="1">
    <citation type="submission" date="2019-03" db="EMBL/GenBank/DDBJ databases">
        <authorList>
            <person name="Warren W.C."/>
            <person name="Johnson G.S."/>
        </authorList>
    </citation>
    <scope>NUCLEOTIDE SEQUENCE [LARGE SCALE GENOMIC DNA]</scope>
    <source>
        <strain evidence="4">Basenji</strain>
    </source>
</reference>
<sequence length="351" mass="40458">MSSTDLTSSHLCLVLCPQVKQAERSEASVAAAMPFPFGKSHKSPADIVKNLKESMAVLEKQDISDKKAEKATEEVSKNLVAMKEILYGTNEKEPQTEAVAQLAQELYNSGLLSTLVADLQLIDFEGKKDVAQIFNNILRRQIGTRTPTVEYICTQQNILFMLLKGYESPEIALNCGIMLRECIRHEPLAKIILWSEQFYDFFRYVEMSTFDIASDAFATFKDLLTRHKLLSAEFLEQHYDKLLGELLLDRHNFTIMTKYISKPENLKLMMNLLRDKSRNIQFEAFHVFKVFVANPNKTQPILDILLKNQTKLIEFLSKFQNDRTEDEQFNDEKTYLVKQIRDLKRPAQQEA</sequence>
<evidence type="ECO:0000256" key="3">
    <source>
        <dbReference type="ARBA" id="ARBA00025206"/>
    </source>
</evidence>
<dbReference type="Pfam" id="PF08569">
    <property type="entry name" value="Mo25"/>
    <property type="match status" value="1"/>
</dbReference>
<dbReference type="InterPro" id="IPR011989">
    <property type="entry name" value="ARM-like"/>
</dbReference>
<evidence type="ECO:0000256" key="1">
    <source>
        <dbReference type="ARBA" id="ARBA00011012"/>
    </source>
</evidence>